<keyword evidence="2" id="KW-0472">Membrane</keyword>
<accession>A0A9Q0FT29</accession>
<organism evidence="3 4">
    <name type="scientific">Turnera subulata</name>
    <dbReference type="NCBI Taxonomy" id="218843"/>
    <lineage>
        <taxon>Eukaryota</taxon>
        <taxon>Viridiplantae</taxon>
        <taxon>Streptophyta</taxon>
        <taxon>Embryophyta</taxon>
        <taxon>Tracheophyta</taxon>
        <taxon>Spermatophyta</taxon>
        <taxon>Magnoliopsida</taxon>
        <taxon>eudicotyledons</taxon>
        <taxon>Gunneridae</taxon>
        <taxon>Pentapetalae</taxon>
        <taxon>rosids</taxon>
        <taxon>fabids</taxon>
        <taxon>Malpighiales</taxon>
        <taxon>Passifloraceae</taxon>
        <taxon>Turnera</taxon>
    </lineage>
</organism>
<feature type="compositionally biased region" description="Gly residues" evidence="1">
    <location>
        <begin position="287"/>
        <end position="299"/>
    </location>
</feature>
<feature type="transmembrane region" description="Helical" evidence="2">
    <location>
        <begin position="204"/>
        <end position="226"/>
    </location>
</feature>
<gene>
    <name evidence="3" type="ORF">Tsubulata_025982</name>
</gene>
<reference evidence="3" key="1">
    <citation type="submission" date="2022-02" db="EMBL/GenBank/DDBJ databases">
        <authorList>
            <person name="Henning P.M."/>
            <person name="McCubbin A.G."/>
            <person name="Shore J.S."/>
        </authorList>
    </citation>
    <scope>NUCLEOTIDE SEQUENCE</scope>
    <source>
        <strain evidence="3">F60SS</strain>
        <tissue evidence="3">Leaves</tissue>
    </source>
</reference>
<feature type="region of interest" description="Disordered" evidence="1">
    <location>
        <begin position="239"/>
        <end position="299"/>
    </location>
</feature>
<keyword evidence="2" id="KW-1133">Transmembrane helix</keyword>
<dbReference type="Proteomes" id="UP001141552">
    <property type="component" value="Unassembled WGS sequence"/>
</dbReference>
<keyword evidence="4" id="KW-1185">Reference proteome</keyword>
<reference evidence="3" key="2">
    <citation type="journal article" date="2023" name="Plants (Basel)">
        <title>Annotation of the Turnera subulata (Passifloraceae) Draft Genome Reveals the S-Locus Evolved after the Divergence of Turneroideae from Passifloroideae in a Stepwise Manner.</title>
        <authorList>
            <person name="Henning P.M."/>
            <person name="Roalson E.H."/>
            <person name="Mir W."/>
            <person name="McCubbin A.G."/>
            <person name="Shore J.S."/>
        </authorList>
    </citation>
    <scope>NUCLEOTIDE SEQUENCE</scope>
    <source>
        <strain evidence="3">F60SS</strain>
    </source>
</reference>
<evidence type="ECO:0000313" key="4">
    <source>
        <dbReference type="Proteomes" id="UP001141552"/>
    </source>
</evidence>
<keyword evidence="2" id="KW-0812">Transmembrane</keyword>
<protein>
    <submittedName>
        <fullName evidence="3">Uncharacterized protein</fullName>
    </submittedName>
</protein>
<evidence type="ECO:0000256" key="2">
    <source>
        <dbReference type="SAM" id="Phobius"/>
    </source>
</evidence>
<dbReference type="AlphaFoldDB" id="A0A9Q0FT29"/>
<proteinExistence type="predicted"/>
<evidence type="ECO:0000256" key="1">
    <source>
        <dbReference type="SAM" id="MobiDB-lite"/>
    </source>
</evidence>
<sequence>MASILRLGFGVLRRGACTPIHYSPTRPLFGNENGPNLMPMRFISKKGSAKDPKKVYVYRGFKRVGIPYLVGDKVSQAATLSVLDKINSIKDTLQDLEKKIGMAGSPMLKFIVVEDTWVYRRFTNERVRFLLRKLVFLYNQIKLGEARLRSYGKGLFGYGLSYFLLALVMGPVAALGAYIDLQMKRYDVAYYWELFINHMPRERLFTFLGVVVWGAKGFSALLGYAIKITRWMAEDTGSKGKQEAISEGGEEATAVTTGVKGKQEQEAGTEGGKTTGVKGKQEQEAGTEGGKTTGGTGKV</sequence>
<comment type="caution">
    <text evidence="3">The sequence shown here is derived from an EMBL/GenBank/DDBJ whole genome shotgun (WGS) entry which is preliminary data.</text>
</comment>
<name>A0A9Q0FT29_9ROSI</name>
<evidence type="ECO:0000313" key="3">
    <source>
        <dbReference type="EMBL" id="KAJ4837042.1"/>
    </source>
</evidence>
<dbReference type="EMBL" id="JAKUCV010003957">
    <property type="protein sequence ID" value="KAJ4837042.1"/>
    <property type="molecule type" value="Genomic_DNA"/>
</dbReference>
<feature type="transmembrane region" description="Helical" evidence="2">
    <location>
        <begin position="155"/>
        <end position="179"/>
    </location>
</feature>